<dbReference type="eggNOG" id="COG1995">
    <property type="taxonomic scope" value="Bacteria"/>
</dbReference>
<evidence type="ECO:0000313" key="12">
    <source>
        <dbReference type="EMBL" id="EFY07306.1"/>
    </source>
</evidence>
<evidence type="ECO:0000259" key="10">
    <source>
        <dbReference type="Pfam" id="PF07005"/>
    </source>
</evidence>
<keyword evidence="8" id="KW-0520">NAD</keyword>
<keyword evidence="9" id="KW-0119">Carbohydrate metabolism</keyword>
<dbReference type="RefSeq" id="WP_009143096.1">
    <property type="nucleotide sequence ID" value="NZ_GL830979.1"/>
</dbReference>
<sequence>MQISVIADDLTGANDCAAQFALHIDTKVFLPTENIKLTKVSTAVFDTESRDIDAQSAYTNVFKIAKLIKKERFEEKIDTFDQKRSIIYKKIDSTVRGNIGSELQAAIDAIEPEITVFAPAFPQSGRTTENGYQLLNGIRLEETELKNIPKSPITTSFIPDIIKKQSNLDTAIITLEDIHKGSAFIYEKALYLKNAGVKVIVCDVTEKEDLEAVAASFLNFKTPLFVGSAGLADAIASLVFKNKEKTVNRNTPSFYNLSKILILAGSISAVTRAQCQNLLQNFSSNNKEQKIRVLLERIDPEQFLTDPKKELERIIASVTSSFAALAFDEKLIVLIAGALDENDVAKSKECGQKLNIEFFNVGERMAKLMGDLMAALAPSFNAFIMTGGDTAVHACKEVGANSFKVLGEIEKGIPLCLIDSGIPQNCVLVTKAGALGTPQVFTKTVTNLFNLHKGNITMKKPVLGITMGDAAGIGSEITVKALSDPKLYEKAIPVVFGDAYQLERAAKIIGANVKVHKITDPAKANPSPEQIEVISLDNIPHDIEFGKINAACGKGAYEFIAKAVEFVKAGKIHAIVTAPLNKEALHLGGCPHPGHTEILANLTGTKDYSMMLVGDKLRVIHVSTHVSLRKACDLVKKDRVLKVIHLADDTLKLMGFEKPRIAVSGLNPHCGEGGMFGTEDAEEIVPAVKAAQEEGINVVGPIAPDTVFHRAANKGEFDIVVVMYHDQGHIPLKVLGFSTGVNVTVGLPCIRTSVDHGTAFEIAGKGIADPESMTVALNLGAQMANVKFKDLLNN</sequence>
<dbReference type="Gene3D" id="3.40.980.20">
    <property type="entry name" value="Four-carbon acid sugar kinase, nucleotide binding domain"/>
    <property type="match status" value="1"/>
</dbReference>
<comment type="caution">
    <text evidence="12">The sequence shown here is derived from an EMBL/GenBank/DDBJ whole genome shotgun (WGS) entry which is preliminary data.</text>
</comment>
<accession>E8LJK8</accession>
<dbReference type="PANTHER" id="PTHR30004">
    <property type="entry name" value="4-HYDROXYTHREONINE-4-PHOSPHATE DEHYDROGENASE"/>
    <property type="match status" value="1"/>
</dbReference>
<dbReference type="STRING" id="762983.HMPREF9444_00887"/>
<dbReference type="InterPro" id="IPR042213">
    <property type="entry name" value="NBD_C_sf"/>
</dbReference>
<keyword evidence="7 12" id="KW-0560">Oxidoreductase</keyword>
<evidence type="ECO:0000256" key="5">
    <source>
        <dbReference type="ARBA" id="ARBA00022777"/>
    </source>
</evidence>
<evidence type="ECO:0000313" key="13">
    <source>
        <dbReference type="Proteomes" id="UP000018458"/>
    </source>
</evidence>
<evidence type="ECO:0000256" key="2">
    <source>
        <dbReference type="ARBA" id="ARBA00022679"/>
    </source>
</evidence>
<dbReference type="OrthoDB" id="9801783at2"/>
<comment type="similarity">
    <text evidence="1">Belongs to the four-carbon acid sugar kinase family.</text>
</comment>
<dbReference type="InterPro" id="IPR010737">
    <property type="entry name" value="4-carb_acid_sugar_kinase_N"/>
</dbReference>
<dbReference type="HOGENOM" id="CLU_019408_0_0_6"/>
<dbReference type="SUPFAM" id="SSF142764">
    <property type="entry name" value="YgbK-like"/>
    <property type="match status" value="1"/>
</dbReference>
<dbReference type="Proteomes" id="UP000018458">
    <property type="component" value="Unassembled WGS sequence"/>
</dbReference>
<dbReference type="GO" id="GO:0051287">
    <property type="term" value="F:NAD binding"/>
    <property type="evidence" value="ECO:0007669"/>
    <property type="project" value="InterPro"/>
</dbReference>
<dbReference type="GO" id="GO:0050570">
    <property type="term" value="F:4-hydroxythreonine-4-phosphate dehydrogenase activity"/>
    <property type="evidence" value="ECO:0007669"/>
    <property type="project" value="UniProtKB-EC"/>
</dbReference>
<evidence type="ECO:0000256" key="1">
    <source>
        <dbReference type="ARBA" id="ARBA00005715"/>
    </source>
</evidence>
<dbReference type="eggNOG" id="COG3395">
    <property type="taxonomic scope" value="Bacteria"/>
</dbReference>
<keyword evidence="2" id="KW-0808">Transferase</keyword>
<name>E8LJK8_SUCHY</name>
<dbReference type="Gene3D" id="3.40.718.10">
    <property type="entry name" value="Isopropylmalate Dehydrogenase"/>
    <property type="match status" value="1"/>
</dbReference>
<dbReference type="Pfam" id="PF17042">
    <property type="entry name" value="NBD_C"/>
    <property type="match status" value="1"/>
</dbReference>
<dbReference type="Gene3D" id="3.40.50.10840">
    <property type="entry name" value="Putative sugar-binding, N-terminal domain"/>
    <property type="match status" value="1"/>
</dbReference>
<dbReference type="GO" id="GO:0046872">
    <property type="term" value="F:metal ion binding"/>
    <property type="evidence" value="ECO:0007669"/>
    <property type="project" value="UniProtKB-KW"/>
</dbReference>
<evidence type="ECO:0000259" key="11">
    <source>
        <dbReference type="Pfam" id="PF17042"/>
    </source>
</evidence>
<dbReference type="GO" id="GO:0016301">
    <property type="term" value="F:kinase activity"/>
    <property type="evidence" value="ECO:0007669"/>
    <property type="project" value="UniProtKB-KW"/>
</dbReference>
<feature type="domain" description="Four-carbon acid sugar kinase N-terminal" evidence="10">
    <location>
        <begin position="3"/>
        <end position="234"/>
    </location>
</feature>
<dbReference type="SUPFAM" id="SSF53659">
    <property type="entry name" value="Isocitrate/Isopropylmalate dehydrogenase-like"/>
    <property type="match status" value="1"/>
</dbReference>
<dbReference type="Pfam" id="PF07005">
    <property type="entry name" value="SBD_N"/>
    <property type="match status" value="1"/>
</dbReference>
<keyword evidence="6" id="KW-0067">ATP-binding</keyword>
<keyword evidence="4" id="KW-0547">Nucleotide-binding</keyword>
<dbReference type="InterPro" id="IPR031475">
    <property type="entry name" value="NBD_C"/>
</dbReference>
<dbReference type="Pfam" id="PF04166">
    <property type="entry name" value="PdxA"/>
    <property type="match status" value="1"/>
</dbReference>
<protein>
    <submittedName>
        <fullName evidence="12">4-hydroxythreonine-4-phosphate dehydrogenase</fullName>
        <ecNumber evidence="12">1.1.1.262</ecNumber>
    </submittedName>
</protein>
<keyword evidence="5" id="KW-0418">Kinase</keyword>
<organism evidence="12 13">
    <name type="scientific">Succinatimonas hippei (strain DSM 22608 / JCM 16073 / KCTC 15190 / YIT 12066)</name>
    <dbReference type="NCBI Taxonomy" id="762983"/>
    <lineage>
        <taxon>Bacteria</taxon>
        <taxon>Pseudomonadati</taxon>
        <taxon>Pseudomonadota</taxon>
        <taxon>Gammaproteobacteria</taxon>
        <taxon>Aeromonadales</taxon>
        <taxon>Succinivibrionaceae</taxon>
        <taxon>Succinatimonas</taxon>
    </lineage>
</organism>
<dbReference type="InterPro" id="IPR005255">
    <property type="entry name" value="PdxA_fam"/>
</dbReference>
<proteinExistence type="inferred from homology"/>
<dbReference type="GO" id="GO:0005524">
    <property type="term" value="F:ATP binding"/>
    <property type="evidence" value="ECO:0007669"/>
    <property type="project" value="UniProtKB-KW"/>
</dbReference>
<evidence type="ECO:0000256" key="8">
    <source>
        <dbReference type="ARBA" id="ARBA00023027"/>
    </source>
</evidence>
<dbReference type="InterPro" id="IPR037051">
    <property type="entry name" value="4-carb_acid_sugar_kinase_N_sf"/>
</dbReference>
<dbReference type="PANTHER" id="PTHR30004:SF6">
    <property type="entry name" value="D-THREONATE 4-PHOSPHATE DEHYDROGENASE"/>
    <property type="match status" value="1"/>
</dbReference>
<evidence type="ECO:0000256" key="7">
    <source>
        <dbReference type="ARBA" id="ARBA00023002"/>
    </source>
</evidence>
<keyword evidence="3" id="KW-0479">Metal-binding</keyword>
<evidence type="ECO:0000256" key="9">
    <source>
        <dbReference type="ARBA" id="ARBA00023277"/>
    </source>
</evidence>
<dbReference type="EMBL" id="AEVO01000042">
    <property type="protein sequence ID" value="EFY07306.1"/>
    <property type="molecule type" value="Genomic_DNA"/>
</dbReference>
<dbReference type="AlphaFoldDB" id="E8LJK8"/>
<evidence type="ECO:0000256" key="3">
    <source>
        <dbReference type="ARBA" id="ARBA00022723"/>
    </source>
</evidence>
<evidence type="ECO:0000256" key="4">
    <source>
        <dbReference type="ARBA" id="ARBA00022741"/>
    </source>
</evidence>
<dbReference type="EC" id="1.1.1.262" evidence="12"/>
<evidence type="ECO:0000256" key="6">
    <source>
        <dbReference type="ARBA" id="ARBA00022840"/>
    </source>
</evidence>
<dbReference type="NCBIfam" id="TIGR00557">
    <property type="entry name" value="pdxA"/>
    <property type="match status" value="1"/>
</dbReference>
<feature type="domain" description="Four-carbon acid sugar kinase nucleotide binding" evidence="11">
    <location>
        <begin position="261"/>
        <end position="441"/>
    </location>
</feature>
<gene>
    <name evidence="12" type="primary">pdxA</name>
    <name evidence="12" type="ORF">HMPREF9444_00887</name>
</gene>
<keyword evidence="13" id="KW-1185">Reference proteome</keyword>
<reference evidence="12 13" key="1">
    <citation type="submission" date="2011-01" db="EMBL/GenBank/DDBJ databases">
        <authorList>
            <person name="Weinstock G."/>
            <person name="Sodergren E."/>
            <person name="Clifton S."/>
            <person name="Fulton L."/>
            <person name="Fulton B."/>
            <person name="Courtney L."/>
            <person name="Fronick C."/>
            <person name="Harrison M."/>
            <person name="Strong C."/>
            <person name="Farmer C."/>
            <person name="Delahaunty K."/>
            <person name="Markovic C."/>
            <person name="Hall O."/>
            <person name="Minx P."/>
            <person name="Tomlinson C."/>
            <person name="Mitreva M."/>
            <person name="Hou S."/>
            <person name="Chen J."/>
            <person name="Wollam A."/>
            <person name="Pepin K.H."/>
            <person name="Johnson M."/>
            <person name="Bhonagiri V."/>
            <person name="Zhang X."/>
            <person name="Suruliraj S."/>
            <person name="Warren W."/>
            <person name="Chinwalla A."/>
            <person name="Mardis E.R."/>
            <person name="Wilson R.K."/>
        </authorList>
    </citation>
    <scope>NUCLEOTIDE SEQUENCE [LARGE SCALE GENOMIC DNA]</scope>
    <source>
        <strain evidence="13">DSM 22608 / JCM 16073 / KCTC 15190 / YIT 12066</strain>
    </source>
</reference>